<keyword evidence="2 5" id="KW-0547">Nucleotide-binding</keyword>
<evidence type="ECO:0000256" key="3">
    <source>
        <dbReference type="ARBA" id="ARBA00022777"/>
    </source>
</evidence>
<feature type="domain" description="Protein kinase" evidence="7">
    <location>
        <begin position="93"/>
        <end position="366"/>
    </location>
</feature>
<evidence type="ECO:0000256" key="4">
    <source>
        <dbReference type="ARBA" id="ARBA00022840"/>
    </source>
</evidence>
<evidence type="ECO:0000256" key="5">
    <source>
        <dbReference type="PROSITE-ProRule" id="PRU10141"/>
    </source>
</evidence>
<protein>
    <submittedName>
        <fullName evidence="8">Hsp70 family protein</fullName>
    </submittedName>
</protein>
<sequence>MSPESSQPASDDDAIEDRPASDSSALWRLSSEDLPESAMLPDGATREFDDAADSIASLSVMESGSAPQHQAKGANASSKHTPNPDLPEQIGDYRIKKLIGAGGMGQVYLAEHVRMQRLVAVKMLRGDRIRDSASVERFYDEVRAASRVMHPNVVTAFDAGEHESIHYLVMEYVEGMTLTRFVSKNGPLTPGMAAAMIRQAALGLLHAHRTGIVHRDVKPGNLIRANDGTIKLLDLGLAQISNVLWSDDGREIGRIQDPGSFHKRKGKLVGTLAYMSPEQLERPDEVDPRSDIYSLGAVMYFLLIGKPPYQGEYLDQVYGHRHGDVPDLMQLRDDVDLGFANILRRMMAKKLSERYGSLDEVIEDLANYAEESHSPAWLSEFVQRQSSIDASTLSGSSTAIANLPIFGMDLGMTYIATAEAIPGMGIHNLSAGADGQPLYRLSIANGDYGILYDVDANQTRMAMPRRVVHCLPMYIGKDVVEREVAGRKCPPEVLIAMSIRRAIANSYPNDDLPKLTAVSVPASYDQFHRRSIKQACRLAGLDSVRLVDRNLAAVQSLLSAVDMGVSDEDPPLDLNAKETILFVGLSGQATEVALIDRDGTQLRQLATAGHWHNGMLTWQHRLVELASEAFRNQHGFDPRRKSITASRLQMSCERALQSLLLLPDVNVSIEFEEQLYSISVSRDRWLEHCSDLIHGIRQDMHQVCKASGVHPKKIDTAVTLGSLLKIVPLRKRLFNRLPNEMPVRVTDRSDIARGAAASLEAELPQRTQVLVPPKSVAGQSIGIVIEDSNRRRRILPIIKRGERLPARTNRKLSIAKERESMTLSVVESSGIRSESWHSLGRYTFEVERQADGQVKRTWMVAFELNVDGLLTVRAQTPGSPNSKRLTVIPEPTLPLKDETEWTRWMAANE</sequence>
<dbReference type="InterPro" id="IPR043129">
    <property type="entry name" value="ATPase_NBD"/>
</dbReference>
<dbReference type="PANTHER" id="PTHR43289:SF6">
    <property type="entry name" value="SERINE_THREONINE-PROTEIN KINASE NEKL-3"/>
    <property type="match status" value="1"/>
</dbReference>
<dbReference type="InterPro" id="IPR000719">
    <property type="entry name" value="Prot_kinase_dom"/>
</dbReference>
<keyword evidence="4 5" id="KW-0067">ATP-binding</keyword>
<accession>A0ABT7PL05</accession>
<evidence type="ECO:0000256" key="2">
    <source>
        <dbReference type="ARBA" id="ARBA00022741"/>
    </source>
</evidence>
<keyword evidence="3" id="KW-0418">Kinase</keyword>
<reference evidence="8 9" key="1">
    <citation type="submission" date="2023-06" db="EMBL/GenBank/DDBJ databases">
        <title>Roseiconus lacunae JC819 isolated from Gulf of Mannar region, Tamil Nadu.</title>
        <authorList>
            <person name="Pk S."/>
            <person name="Ch S."/>
            <person name="Ch V.R."/>
        </authorList>
    </citation>
    <scope>NUCLEOTIDE SEQUENCE [LARGE SCALE GENOMIC DNA]</scope>
    <source>
        <strain evidence="8 9">JC819</strain>
    </source>
</reference>
<dbReference type="PROSITE" id="PS00107">
    <property type="entry name" value="PROTEIN_KINASE_ATP"/>
    <property type="match status" value="1"/>
</dbReference>
<dbReference type="SUPFAM" id="SSF56112">
    <property type="entry name" value="Protein kinase-like (PK-like)"/>
    <property type="match status" value="1"/>
</dbReference>
<gene>
    <name evidence="8" type="ORF">QTN89_17010</name>
</gene>
<keyword evidence="1" id="KW-0808">Transferase</keyword>
<evidence type="ECO:0000259" key="7">
    <source>
        <dbReference type="PROSITE" id="PS50011"/>
    </source>
</evidence>
<dbReference type="Proteomes" id="UP001239462">
    <property type="component" value="Unassembled WGS sequence"/>
</dbReference>
<dbReference type="RefSeq" id="WP_149499742.1">
    <property type="nucleotide sequence ID" value="NZ_CP141221.1"/>
</dbReference>
<organism evidence="8 9">
    <name type="scientific">Roseiconus lacunae</name>
    <dbReference type="NCBI Taxonomy" id="2605694"/>
    <lineage>
        <taxon>Bacteria</taxon>
        <taxon>Pseudomonadati</taxon>
        <taxon>Planctomycetota</taxon>
        <taxon>Planctomycetia</taxon>
        <taxon>Pirellulales</taxon>
        <taxon>Pirellulaceae</taxon>
        <taxon>Roseiconus</taxon>
    </lineage>
</organism>
<evidence type="ECO:0000256" key="1">
    <source>
        <dbReference type="ARBA" id="ARBA00022679"/>
    </source>
</evidence>
<evidence type="ECO:0000256" key="6">
    <source>
        <dbReference type="SAM" id="MobiDB-lite"/>
    </source>
</evidence>
<dbReference type="InterPro" id="IPR011009">
    <property type="entry name" value="Kinase-like_dom_sf"/>
</dbReference>
<dbReference type="InterPro" id="IPR017441">
    <property type="entry name" value="Protein_kinase_ATP_BS"/>
</dbReference>
<feature type="region of interest" description="Disordered" evidence="6">
    <location>
        <begin position="61"/>
        <end position="88"/>
    </location>
</feature>
<dbReference type="SMART" id="SM00220">
    <property type="entry name" value="S_TKc"/>
    <property type="match status" value="1"/>
</dbReference>
<dbReference type="PANTHER" id="PTHR43289">
    <property type="entry name" value="MITOGEN-ACTIVATED PROTEIN KINASE KINASE KINASE 20-RELATED"/>
    <property type="match status" value="1"/>
</dbReference>
<dbReference type="InterPro" id="IPR013126">
    <property type="entry name" value="Hsp_70_fam"/>
</dbReference>
<proteinExistence type="predicted"/>
<dbReference type="PROSITE" id="PS50011">
    <property type="entry name" value="PROTEIN_KINASE_DOM"/>
    <property type="match status" value="1"/>
</dbReference>
<name>A0ABT7PL05_9BACT</name>
<evidence type="ECO:0000313" key="8">
    <source>
        <dbReference type="EMBL" id="MDM4017148.1"/>
    </source>
</evidence>
<dbReference type="Gene3D" id="1.10.510.10">
    <property type="entry name" value="Transferase(Phosphotransferase) domain 1"/>
    <property type="match status" value="1"/>
</dbReference>
<comment type="caution">
    <text evidence="8">The sequence shown here is derived from an EMBL/GenBank/DDBJ whole genome shotgun (WGS) entry which is preliminary data.</text>
</comment>
<evidence type="ECO:0000313" key="9">
    <source>
        <dbReference type="Proteomes" id="UP001239462"/>
    </source>
</evidence>
<dbReference type="Gene3D" id="3.90.640.10">
    <property type="entry name" value="Actin, Chain A, domain 4"/>
    <property type="match status" value="1"/>
</dbReference>
<dbReference type="Pfam" id="PF00012">
    <property type="entry name" value="HSP70"/>
    <property type="match status" value="1"/>
</dbReference>
<dbReference type="Gene3D" id="2.60.34.10">
    <property type="entry name" value="Substrate Binding Domain Of DNAk, Chain A, domain 1"/>
    <property type="match status" value="1"/>
</dbReference>
<dbReference type="Gene3D" id="3.30.200.20">
    <property type="entry name" value="Phosphorylase Kinase, domain 1"/>
    <property type="match status" value="1"/>
</dbReference>
<dbReference type="CDD" id="cd14014">
    <property type="entry name" value="STKc_PknB_like"/>
    <property type="match status" value="1"/>
</dbReference>
<feature type="binding site" evidence="5">
    <location>
        <position position="122"/>
    </location>
    <ligand>
        <name>ATP</name>
        <dbReference type="ChEBI" id="CHEBI:30616"/>
    </ligand>
</feature>
<dbReference type="Pfam" id="PF00069">
    <property type="entry name" value="Pkinase"/>
    <property type="match status" value="1"/>
</dbReference>
<feature type="region of interest" description="Disordered" evidence="6">
    <location>
        <begin position="1"/>
        <end position="48"/>
    </location>
</feature>
<dbReference type="Gene3D" id="3.30.420.40">
    <property type="match status" value="2"/>
</dbReference>
<keyword evidence="9" id="KW-1185">Reference proteome</keyword>
<dbReference type="EMBL" id="JASZZN010000012">
    <property type="protein sequence ID" value="MDM4017148.1"/>
    <property type="molecule type" value="Genomic_DNA"/>
</dbReference>
<dbReference type="SUPFAM" id="SSF53067">
    <property type="entry name" value="Actin-like ATPase domain"/>
    <property type="match status" value="2"/>
</dbReference>
<dbReference type="InterPro" id="IPR029047">
    <property type="entry name" value="HSP70_peptide-bd_sf"/>
</dbReference>
<dbReference type="SUPFAM" id="SSF100920">
    <property type="entry name" value="Heat shock protein 70kD (HSP70), peptide-binding domain"/>
    <property type="match status" value="1"/>
</dbReference>